<proteinExistence type="predicted"/>
<dbReference type="Proteomes" id="UP000693946">
    <property type="component" value="Linkage Group LG13"/>
</dbReference>
<dbReference type="EMBL" id="JAGKHQ010000005">
    <property type="protein sequence ID" value="KAG7516153.1"/>
    <property type="molecule type" value="Genomic_DNA"/>
</dbReference>
<protein>
    <recommendedName>
        <fullName evidence="2">Deoxynucleoside kinase domain-containing protein</fullName>
    </recommendedName>
</protein>
<organism evidence="3 4">
    <name type="scientific">Solea senegalensis</name>
    <name type="common">Senegalese sole</name>
    <dbReference type="NCBI Taxonomy" id="28829"/>
    <lineage>
        <taxon>Eukaryota</taxon>
        <taxon>Metazoa</taxon>
        <taxon>Chordata</taxon>
        <taxon>Craniata</taxon>
        <taxon>Vertebrata</taxon>
        <taxon>Euteleostomi</taxon>
        <taxon>Actinopterygii</taxon>
        <taxon>Neopterygii</taxon>
        <taxon>Teleostei</taxon>
        <taxon>Neoteleostei</taxon>
        <taxon>Acanthomorphata</taxon>
        <taxon>Carangaria</taxon>
        <taxon>Pleuronectiformes</taxon>
        <taxon>Pleuronectoidei</taxon>
        <taxon>Soleidae</taxon>
        <taxon>Solea</taxon>
    </lineage>
</organism>
<dbReference type="PANTHER" id="PTHR10513:SF48">
    <property type="entry name" value="DEOXYCYTIDINE KINASE 2"/>
    <property type="match status" value="1"/>
</dbReference>
<accession>A0AAV6SFR0</accession>
<feature type="domain" description="Deoxynucleoside kinase" evidence="2">
    <location>
        <begin position="22"/>
        <end position="148"/>
    </location>
</feature>
<evidence type="ECO:0000313" key="4">
    <source>
        <dbReference type="Proteomes" id="UP000693946"/>
    </source>
</evidence>
<dbReference type="InterPro" id="IPR050566">
    <property type="entry name" value="Deoxyribonucleoside_kinase"/>
</dbReference>
<dbReference type="InterPro" id="IPR031314">
    <property type="entry name" value="DNK_dom"/>
</dbReference>
<dbReference type="PANTHER" id="PTHR10513">
    <property type="entry name" value="DEOXYNUCLEOSIDE KINASE"/>
    <property type="match status" value="1"/>
</dbReference>
<evidence type="ECO:0000313" key="3">
    <source>
        <dbReference type="EMBL" id="KAG7516153.1"/>
    </source>
</evidence>
<gene>
    <name evidence="3" type="ORF">JOB18_024049</name>
</gene>
<name>A0AAV6SFR0_SOLSE</name>
<comment type="caution">
    <text evidence="3">The sequence shown here is derived from an EMBL/GenBank/DDBJ whole genome shotgun (WGS) entry which is preliminary data.</text>
</comment>
<sequence>MATPPKKQCRVPASSSRREKKISIEGNIAAGKSTFVRVMQGASEDWEVIPEPIGKWCNIQNDSDDIYQELSSSQKSGGNLLQMLYDKPSRWSYTFQSYACLSRVRSQLQPPTLKLQQAETPVQFYERSVYSDRYTHTHRHTCAVLINTDRIRPLHFNVINTDRVRPLHFNFINTGRVRPLHFNVINTGRVRPFHFNFIHFNISTSHTHTCAVP</sequence>
<dbReference type="GO" id="GO:0019136">
    <property type="term" value="F:deoxynucleoside kinase activity"/>
    <property type="evidence" value="ECO:0007669"/>
    <property type="project" value="TreeGrafter"/>
</dbReference>
<dbReference type="EMBL" id="JAGKHQ010000005">
    <property type="protein sequence ID" value="KAG7516150.1"/>
    <property type="molecule type" value="Genomic_DNA"/>
</dbReference>
<dbReference type="AlphaFoldDB" id="A0AAV6SFR0"/>
<keyword evidence="4" id="KW-1185">Reference proteome</keyword>
<reference evidence="3" key="2">
    <citation type="submission" date="2021-03" db="EMBL/GenBank/DDBJ databases">
        <authorList>
            <person name="Guerrero-Cozar I."/>
            <person name="Gomez-Garrido J."/>
            <person name="Berbel C."/>
            <person name="Martinez-Blanch J.F."/>
            <person name="Alioto T."/>
            <person name="Claros M.G."/>
            <person name="Gagnaire P.A."/>
            <person name="Manchado M."/>
        </authorList>
    </citation>
    <scope>NUCLEOTIDE SEQUENCE</scope>
    <source>
        <strain evidence="3">Sse05_10M</strain>
        <tissue evidence="3">Blood</tissue>
    </source>
</reference>
<dbReference type="Pfam" id="PF01712">
    <property type="entry name" value="dNK"/>
    <property type="match status" value="1"/>
</dbReference>
<feature type="region of interest" description="Disordered" evidence="1">
    <location>
        <begin position="1"/>
        <end position="20"/>
    </location>
</feature>
<evidence type="ECO:0000259" key="2">
    <source>
        <dbReference type="Pfam" id="PF01712"/>
    </source>
</evidence>
<dbReference type="GO" id="GO:0005739">
    <property type="term" value="C:mitochondrion"/>
    <property type="evidence" value="ECO:0007669"/>
    <property type="project" value="TreeGrafter"/>
</dbReference>
<evidence type="ECO:0000256" key="1">
    <source>
        <dbReference type="SAM" id="MobiDB-lite"/>
    </source>
</evidence>
<reference evidence="3 4" key="1">
    <citation type="journal article" date="2021" name="Sci. Rep.">
        <title>Chromosome anchoring in Senegalese sole (Solea senegalensis) reveals sex-associated markers and genome rearrangements in flatfish.</title>
        <authorList>
            <person name="Guerrero-Cozar I."/>
            <person name="Gomez-Garrido J."/>
            <person name="Berbel C."/>
            <person name="Martinez-Blanch J.F."/>
            <person name="Alioto T."/>
            <person name="Claros M.G."/>
            <person name="Gagnaire P.A."/>
            <person name="Manchado M."/>
        </authorList>
    </citation>
    <scope>NUCLEOTIDE SEQUENCE [LARGE SCALE GENOMIC DNA]</scope>
    <source>
        <strain evidence="3">Sse05_10M</strain>
    </source>
</reference>